<dbReference type="InterPro" id="IPR000597">
    <property type="entry name" value="Ribosomal_uL3"/>
</dbReference>
<dbReference type="SUPFAM" id="SSF50447">
    <property type="entry name" value="Translation proteins"/>
    <property type="match status" value="1"/>
</dbReference>
<dbReference type="EMBL" id="LBXW01000009">
    <property type="protein sequence ID" value="KKR39378.1"/>
    <property type="molecule type" value="Genomic_DNA"/>
</dbReference>
<organism evidence="9 10">
    <name type="scientific">Candidatus Woesebacteria bacterium GW2011_GWB1_40_101</name>
    <dbReference type="NCBI Taxonomy" id="1618575"/>
    <lineage>
        <taxon>Bacteria</taxon>
        <taxon>Candidatus Woeseibacteriota</taxon>
    </lineage>
</organism>
<dbReference type="HAMAP" id="MF_01325_B">
    <property type="entry name" value="Ribosomal_uL3_B"/>
    <property type="match status" value="1"/>
</dbReference>
<dbReference type="GO" id="GO:0022625">
    <property type="term" value="C:cytosolic large ribosomal subunit"/>
    <property type="evidence" value="ECO:0007669"/>
    <property type="project" value="TreeGrafter"/>
</dbReference>
<dbReference type="Gene3D" id="3.30.160.810">
    <property type="match status" value="1"/>
</dbReference>
<dbReference type="Pfam" id="PF00297">
    <property type="entry name" value="Ribosomal_L3"/>
    <property type="match status" value="1"/>
</dbReference>
<keyword evidence="4 7" id="KW-0689">Ribosomal protein</keyword>
<dbReference type="GO" id="GO:0019843">
    <property type="term" value="F:rRNA binding"/>
    <property type="evidence" value="ECO:0007669"/>
    <property type="project" value="UniProtKB-UniRule"/>
</dbReference>
<dbReference type="AlphaFoldDB" id="A0A0G0QGU5"/>
<evidence type="ECO:0000256" key="6">
    <source>
        <dbReference type="ARBA" id="ARBA00035243"/>
    </source>
</evidence>
<evidence type="ECO:0000256" key="7">
    <source>
        <dbReference type="HAMAP-Rule" id="MF_01325"/>
    </source>
</evidence>
<evidence type="ECO:0000256" key="8">
    <source>
        <dbReference type="SAM" id="MobiDB-lite"/>
    </source>
</evidence>
<dbReference type="NCBIfam" id="TIGR03625">
    <property type="entry name" value="L3_bact"/>
    <property type="match status" value="1"/>
</dbReference>
<name>A0A0G0QGU5_9BACT</name>
<evidence type="ECO:0000313" key="10">
    <source>
        <dbReference type="Proteomes" id="UP000034687"/>
    </source>
</evidence>
<comment type="similarity">
    <text evidence="1 7">Belongs to the universal ribosomal protein uL3 family.</text>
</comment>
<protein>
    <recommendedName>
        <fullName evidence="6 7">Large ribosomal subunit protein uL3</fullName>
    </recommendedName>
</protein>
<dbReference type="FunFam" id="2.40.30.10:FF:000004">
    <property type="entry name" value="50S ribosomal protein L3"/>
    <property type="match status" value="1"/>
</dbReference>
<gene>
    <name evidence="7" type="primary">rplC</name>
    <name evidence="9" type="ORF">UT72_C0009G0012</name>
</gene>
<comment type="subunit">
    <text evidence="7">Part of the 50S ribosomal subunit. Forms a cluster with proteins L14 and L19.</text>
</comment>
<proteinExistence type="inferred from homology"/>
<evidence type="ECO:0000256" key="3">
    <source>
        <dbReference type="ARBA" id="ARBA00022884"/>
    </source>
</evidence>
<dbReference type="InterPro" id="IPR009000">
    <property type="entry name" value="Transl_B-barrel_sf"/>
</dbReference>
<reference evidence="9 10" key="1">
    <citation type="journal article" date="2015" name="Nature">
        <title>rRNA introns, odd ribosomes, and small enigmatic genomes across a large radiation of phyla.</title>
        <authorList>
            <person name="Brown C.T."/>
            <person name="Hug L.A."/>
            <person name="Thomas B.C."/>
            <person name="Sharon I."/>
            <person name="Castelle C.J."/>
            <person name="Singh A."/>
            <person name="Wilkins M.J."/>
            <person name="Williams K.H."/>
            <person name="Banfield J.F."/>
        </authorList>
    </citation>
    <scope>NUCLEOTIDE SEQUENCE [LARGE SCALE GENOMIC DNA]</scope>
</reference>
<evidence type="ECO:0000256" key="4">
    <source>
        <dbReference type="ARBA" id="ARBA00022980"/>
    </source>
</evidence>
<dbReference type="Gene3D" id="2.40.30.10">
    <property type="entry name" value="Translation factors"/>
    <property type="match status" value="1"/>
</dbReference>
<dbReference type="GO" id="GO:0003735">
    <property type="term" value="F:structural constituent of ribosome"/>
    <property type="evidence" value="ECO:0007669"/>
    <property type="project" value="UniProtKB-UniRule"/>
</dbReference>
<dbReference type="Proteomes" id="UP000034687">
    <property type="component" value="Unassembled WGS sequence"/>
</dbReference>
<feature type="region of interest" description="Disordered" evidence="8">
    <location>
        <begin position="148"/>
        <end position="171"/>
    </location>
</feature>
<evidence type="ECO:0000256" key="5">
    <source>
        <dbReference type="ARBA" id="ARBA00023274"/>
    </source>
</evidence>
<comment type="caution">
    <text evidence="9">The sequence shown here is derived from an EMBL/GenBank/DDBJ whole genome shotgun (WGS) entry which is preliminary data.</text>
</comment>
<dbReference type="GO" id="GO:0006412">
    <property type="term" value="P:translation"/>
    <property type="evidence" value="ECO:0007669"/>
    <property type="project" value="UniProtKB-UniRule"/>
</dbReference>
<dbReference type="PANTHER" id="PTHR11229">
    <property type="entry name" value="50S RIBOSOMAL PROTEIN L3"/>
    <property type="match status" value="1"/>
</dbReference>
<accession>A0A0G0QGU5</accession>
<keyword evidence="3 7" id="KW-0694">RNA-binding</keyword>
<dbReference type="PATRIC" id="fig|1618575.3.peg.145"/>
<dbReference type="PANTHER" id="PTHR11229:SF16">
    <property type="entry name" value="LARGE RIBOSOMAL SUBUNIT PROTEIN UL3C"/>
    <property type="match status" value="1"/>
</dbReference>
<evidence type="ECO:0000256" key="2">
    <source>
        <dbReference type="ARBA" id="ARBA00022730"/>
    </source>
</evidence>
<keyword evidence="2 7" id="KW-0699">rRNA-binding</keyword>
<evidence type="ECO:0000256" key="1">
    <source>
        <dbReference type="ARBA" id="ARBA00006540"/>
    </source>
</evidence>
<sequence>MPPAPFFVGKDMINTILGSKGKMGQTFVEGRRVSVTEILAGPCIVTQIKKAEKDGYWAIQLGFGERKIKNTSKALQGHLKKTLKLQDSKTQKFPRYLREVRVDKEPEYKVGDEIKASDIFRVGDYISTSATSKGKGFAGVVKRWHFAGGPRTHGQSDRERAPGSIGQGTTPGRVFKGKHMAGRMGSDKVTIKNLQIVSVEPDKGEIKVSGPIPGKTGSLVVIKKISEGKLEGAIEVVAQVVEGAGAEAKTEEVKTSNA</sequence>
<dbReference type="InterPro" id="IPR019927">
    <property type="entry name" value="Ribosomal_uL3_bac/org-type"/>
</dbReference>
<keyword evidence="5 7" id="KW-0687">Ribonucleoprotein</keyword>
<evidence type="ECO:0000313" key="9">
    <source>
        <dbReference type="EMBL" id="KKR39378.1"/>
    </source>
</evidence>
<comment type="function">
    <text evidence="7">One of the primary rRNA binding proteins, it binds directly near the 3'-end of the 23S rRNA, where it nucleates assembly of the 50S subunit.</text>
</comment>